<dbReference type="Proteomes" id="UP000069030">
    <property type="component" value="Chromosome"/>
</dbReference>
<gene>
    <name evidence="2" type="ORF">AS202_04090</name>
</gene>
<sequence>MKKIIFSALAALAFVGVSSCSSDDNSTPTTTEPNKVIKNIEKIDVVVYEDGDKEEDKTFNLSYAADGKLTSIEYIKRKKDGSIFENSKGDIAYGSNKKVEKITTPKEVILIKDLLVYQNSAYKYGKVLKYDNKKNPSEILAYNKEMEEYVIKITYDDKPFFGFHTLRAAGVIDLLDGVELNLASPSVPAELKMAKELLPNNNPIAYTYTNKDGIVLDDLKITYSYDENNYPTKTVLKGTRQMDFGDYVDGKYVPDWLSNDIEVVTTYSYSK</sequence>
<keyword evidence="1" id="KW-0732">Signal</keyword>
<feature type="signal peptide" evidence="1">
    <location>
        <begin position="1"/>
        <end position="22"/>
    </location>
</feature>
<proteinExistence type="predicted"/>
<feature type="chain" id="PRO_5042517551" description="Lipoprotein" evidence="1">
    <location>
        <begin position="23"/>
        <end position="271"/>
    </location>
</feature>
<reference evidence="2 3" key="1">
    <citation type="journal article" date="2016" name="J. Zhejiang Univ. Sci. B">
        <title>Antibiotic resistance mechanisms of Myroides sp.</title>
        <authorList>
            <person name="Hu S."/>
            <person name="Yuan S."/>
            <person name="Qu H."/>
            <person name="Jiang T."/>
            <person name="Zhou Y."/>
            <person name="Wang M."/>
            <person name="Ming D."/>
        </authorList>
    </citation>
    <scope>NUCLEOTIDE SEQUENCE [LARGE SCALE GENOMIC DNA]</scope>
    <source>
        <strain evidence="2 3">PR63039</strain>
    </source>
</reference>
<evidence type="ECO:0000256" key="1">
    <source>
        <dbReference type="SAM" id="SignalP"/>
    </source>
</evidence>
<evidence type="ECO:0000313" key="2">
    <source>
        <dbReference type="EMBL" id="ALU25381.1"/>
    </source>
</evidence>
<protein>
    <recommendedName>
        <fullName evidence="4">Lipoprotein</fullName>
    </recommendedName>
</protein>
<dbReference type="PROSITE" id="PS51257">
    <property type="entry name" value="PROKAR_LIPOPROTEIN"/>
    <property type="match status" value="1"/>
</dbReference>
<dbReference type="AlphaFoldDB" id="A0AAI8G444"/>
<organism evidence="2 3">
    <name type="scientific">Myroides odoratimimus</name>
    <dbReference type="NCBI Taxonomy" id="76832"/>
    <lineage>
        <taxon>Bacteria</taxon>
        <taxon>Pseudomonadati</taxon>
        <taxon>Bacteroidota</taxon>
        <taxon>Flavobacteriia</taxon>
        <taxon>Flavobacteriales</taxon>
        <taxon>Flavobacteriaceae</taxon>
        <taxon>Myroides</taxon>
    </lineage>
</organism>
<accession>A0AAI8G444</accession>
<dbReference type="KEGG" id="mod:AS202_04090"/>
<dbReference type="RefSeq" id="WP_058699164.1">
    <property type="nucleotide sequence ID" value="NZ_CP013690.1"/>
</dbReference>
<dbReference type="EMBL" id="CP013690">
    <property type="protein sequence ID" value="ALU25381.1"/>
    <property type="molecule type" value="Genomic_DNA"/>
</dbReference>
<evidence type="ECO:0008006" key="4">
    <source>
        <dbReference type="Google" id="ProtNLM"/>
    </source>
</evidence>
<evidence type="ECO:0000313" key="3">
    <source>
        <dbReference type="Proteomes" id="UP000069030"/>
    </source>
</evidence>
<name>A0AAI8G444_9FLAO</name>